<dbReference type="PROSITE" id="PS00070">
    <property type="entry name" value="ALDEHYDE_DEHYDR_CYS"/>
    <property type="match status" value="1"/>
</dbReference>
<dbReference type="STRING" id="463040.CAL15_11365"/>
<dbReference type="InterPro" id="IPR016160">
    <property type="entry name" value="Ald_DH_CS_CYS"/>
</dbReference>
<dbReference type="PANTHER" id="PTHR43353">
    <property type="entry name" value="SUCCINATE-SEMIALDEHYDE DEHYDROGENASE, MITOCHONDRIAL"/>
    <property type="match status" value="1"/>
</dbReference>
<evidence type="ECO:0000256" key="4">
    <source>
        <dbReference type="RuleBase" id="RU003345"/>
    </source>
</evidence>
<dbReference type="InterPro" id="IPR016162">
    <property type="entry name" value="Ald_DH_N"/>
</dbReference>
<evidence type="ECO:0000313" key="6">
    <source>
        <dbReference type="EMBL" id="ARP94922.1"/>
    </source>
</evidence>
<dbReference type="InterPro" id="IPR010102">
    <property type="entry name" value="Succ_semiAld_DH"/>
</dbReference>
<dbReference type="InterPro" id="IPR015590">
    <property type="entry name" value="Aldehyde_DH_dom"/>
</dbReference>
<feature type="domain" description="Aldehyde dehydrogenase" evidence="5">
    <location>
        <begin position="24"/>
        <end position="483"/>
    </location>
</feature>
<protein>
    <submittedName>
        <fullName evidence="6">Succinate-semialdehyde dehydrogenase (NADP(+))</fullName>
    </submittedName>
</protein>
<dbReference type="InterPro" id="IPR050740">
    <property type="entry name" value="Aldehyde_DH_Superfamily"/>
</dbReference>
<dbReference type="NCBIfam" id="TIGR01780">
    <property type="entry name" value="SSADH"/>
    <property type="match status" value="1"/>
</dbReference>
<proteinExistence type="inferred from homology"/>
<dbReference type="SUPFAM" id="SSF53720">
    <property type="entry name" value="ALDH-like"/>
    <property type="match status" value="1"/>
</dbReference>
<evidence type="ECO:0000313" key="7">
    <source>
        <dbReference type="Proteomes" id="UP000194161"/>
    </source>
</evidence>
<dbReference type="PROSITE" id="PS00687">
    <property type="entry name" value="ALDEHYDE_DEHYDR_GLU"/>
    <property type="match status" value="1"/>
</dbReference>
<evidence type="ECO:0000256" key="1">
    <source>
        <dbReference type="ARBA" id="ARBA00009986"/>
    </source>
</evidence>
<comment type="similarity">
    <text evidence="1 4">Belongs to the aldehyde dehydrogenase family.</text>
</comment>
<sequence>MAQSSLSLKRPDLLRDACYLNGEWVPAGGGASIPVDNPSTGKTIVSVPKLGRKETEQAIASAAAALPAWAAKTGKERAAVLLKWANLMMAHQQDLAAIMTAEQGKPVTEAAGEIAYAASFLEWFGEEAKRIDGDVLQSPKAGQRLLVLKQPIGVTAAITPWNFPAAMITRKVGPALAAGCTMVVKPAQQTPLTALALAVLAEEAGVPAGVFHVITGSSRDIGAALCESDTVRKLSFTGSTEVGRTLMEQCAPTIKKLSLELGGNAPFLVFDDADLDAAVDGILASKYRNAGQTCVCANRIYVQDGIYDELARRLVDKVGSALKVGDGFEKGVTQGPLIDKAAVEKVQEHIADATSKGAKVIAGGKPHALGGTFFEPTILRDVTQQMKVASEETFGPVAPLFRFKTEDEAIQMANDTIFGLAAYFYTRDYARVWRVSEALEYGIVGINTGIISNEVGPFGGVKQSGLGREGSKYGIEEYLETKYLCLDLGAKG</sequence>
<name>A0A1W6ZCE6_9BORD</name>
<dbReference type="AlphaFoldDB" id="A0A1W6ZCE6"/>
<accession>A0A1W6ZCE6</accession>
<dbReference type="OrthoDB" id="6187633at2"/>
<dbReference type="InterPro" id="IPR029510">
    <property type="entry name" value="Ald_DH_CS_GLU"/>
</dbReference>
<organism evidence="6 7">
    <name type="scientific">Bordetella genomosp. 13</name>
    <dbReference type="NCBI Taxonomy" id="463040"/>
    <lineage>
        <taxon>Bacteria</taxon>
        <taxon>Pseudomonadati</taxon>
        <taxon>Pseudomonadota</taxon>
        <taxon>Betaproteobacteria</taxon>
        <taxon>Burkholderiales</taxon>
        <taxon>Alcaligenaceae</taxon>
        <taxon>Bordetella</taxon>
    </lineage>
</organism>
<keyword evidence="2 4" id="KW-0560">Oxidoreductase</keyword>
<feature type="active site" evidence="3">
    <location>
        <position position="260"/>
    </location>
</feature>
<dbReference type="GO" id="GO:0004777">
    <property type="term" value="F:succinate-semialdehyde dehydrogenase (NAD+) activity"/>
    <property type="evidence" value="ECO:0007669"/>
    <property type="project" value="TreeGrafter"/>
</dbReference>
<dbReference type="EMBL" id="CP021111">
    <property type="protein sequence ID" value="ARP94922.1"/>
    <property type="molecule type" value="Genomic_DNA"/>
</dbReference>
<gene>
    <name evidence="6" type="primary">gabD</name>
    <name evidence="6" type="ORF">CAL15_11365</name>
</gene>
<dbReference type="FunFam" id="3.40.605.10:FF:000005">
    <property type="entry name" value="Succinate-semialdehyde dehydrogenase I"/>
    <property type="match status" value="1"/>
</dbReference>
<dbReference type="PANTHER" id="PTHR43353:SF5">
    <property type="entry name" value="SUCCINATE-SEMIALDEHYDE DEHYDROGENASE, MITOCHONDRIAL"/>
    <property type="match status" value="1"/>
</dbReference>
<dbReference type="Pfam" id="PF00171">
    <property type="entry name" value="Aldedh"/>
    <property type="match status" value="1"/>
</dbReference>
<dbReference type="InterPro" id="IPR016161">
    <property type="entry name" value="Ald_DH/histidinol_DH"/>
</dbReference>
<dbReference type="GO" id="GO:0009450">
    <property type="term" value="P:gamma-aminobutyric acid catabolic process"/>
    <property type="evidence" value="ECO:0007669"/>
    <property type="project" value="InterPro"/>
</dbReference>
<dbReference type="InterPro" id="IPR016163">
    <property type="entry name" value="Ald_DH_C"/>
</dbReference>
<dbReference type="FunFam" id="3.40.309.10:FF:000004">
    <property type="entry name" value="Succinate-semialdehyde dehydrogenase I"/>
    <property type="match status" value="1"/>
</dbReference>
<dbReference type="RefSeq" id="WP_086078688.1">
    <property type="nucleotide sequence ID" value="NZ_CP021111.1"/>
</dbReference>
<dbReference type="Gene3D" id="3.40.605.10">
    <property type="entry name" value="Aldehyde Dehydrogenase, Chain A, domain 1"/>
    <property type="match status" value="1"/>
</dbReference>
<evidence type="ECO:0000259" key="5">
    <source>
        <dbReference type="Pfam" id="PF00171"/>
    </source>
</evidence>
<dbReference type="FunFam" id="3.40.605.10:FF:000026">
    <property type="entry name" value="Aldehyde dehydrogenase, putative"/>
    <property type="match status" value="1"/>
</dbReference>
<dbReference type="Gene3D" id="3.40.309.10">
    <property type="entry name" value="Aldehyde Dehydrogenase, Chain A, domain 2"/>
    <property type="match status" value="1"/>
</dbReference>
<evidence type="ECO:0000256" key="2">
    <source>
        <dbReference type="ARBA" id="ARBA00023002"/>
    </source>
</evidence>
<evidence type="ECO:0000256" key="3">
    <source>
        <dbReference type="PROSITE-ProRule" id="PRU10007"/>
    </source>
</evidence>
<keyword evidence="7" id="KW-1185">Reference proteome</keyword>
<reference evidence="6 7" key="1">
    <citation type="submission" date="2017-05" db="EMBL/GenBank/DDBJ databases">
        <title>Complete and WGS of Bordetella genogroups.</title>
        <authorList>
            <person name="Spilker T."/>
            <person name="LiPuma J."/>
        </authorList>
    </citation>
    <scope>NUCLEOTIDE SEQUENCE [LARGE SCALE GENOMIC DNA]</scope>
    <source>
        <strain evidence="6 7">AU7206</strain>
    </source>
</reference>
<dbReference type="KEGG" id="bgm:CAL15_11365"/>
<dbReference type="CDD" id="cd07103">
    <property type="entry name" value="ALDH_F5_SSADH_GabD"/>
    <property type="match status" value="1"/>
</dbReference>
<dbReference type="GO" id="GO:0005829">
    <property type="term" value="C:cytosol"/>
    <property type="evidence" value="ECO:0007669"/>
    <property type="project" value="TreeGrafter"/>
</dbReference>
<dbReference type="Proteomes" id="UP000194161">
    <property type="component" value="Chromosome"/>
</dbReference>